<dbReference type="GO" id="GO:0046872">
    <property type="term" value="F:metal ion binding"/>
    <property type="evidence" value="ECO:0007669"/>
    <property type="project" value="InterPro"/>
</dbReference>
<evidence type="ECO:0000313" key="3">
    <source>
        <dbReference type="EMBL" id="SIS34585.1"/>
    </source>
</evidence>
<evidence type="ECO:0000259" key="2">
    <source>
        <dbReference type="PROSITE" id="PS50975"/>
    </source>
</evidence>
<organism evidence="3 4">
    <name type="scientific">Chryseobacterium shigense</name>
    <dbReference type="NCBI Taxonomy" id="297244"/>
    <lineage>
        <taxon>Bacteria</taxon>
        <taxon>Pseudomonadati</taxon>
        <taxon>Bacteroidota</taxon>
        <taxon>Flavobacteriia</taxon>
        <taxon>Flavobacteriales</taxon>
        <taxon>Weeksellaceae</taxon>
        <taxon>Chryseobacterium group</taxon>
        <taxon>Chryseobacterium</taxon>
    </lineage>
</organism>
<dbReference type="EMBL" id="FTNY01000003">
    <property type="protein sequence ID" value="SIS34585.1"/>
    <property type="molecule type" value="Genomic_DNA"/>
</dbReference>
<proteinExistence type="predicted"/>
<dbReference type="SUPFAM" id="SSF56059">
    <property type="entry name" value="Glutathione synthetase ATP-binding domain-like"/>
    <property type="match status" value="1"/>
</dbReference>
<feature type="domain" description="ATP-grasp" evidence="2">
    <location>
        <begin position="133"/>
        <end position="321"/>
    </location>
</feature>
<dbReference type="Gene3D" id="3.30.470.20">
    <property type="entry name" value="ATP-grasp fold, B domain"/>
    <property type="match status" value="1"/>
</dbReference>
<dbReference type="NCBIfam" id="TIGR04192">
    <property type="entry name" value="GRASP_w_spasm"/>
    <property type="match status" value="1"/>
</dbReference>
<accession>A0A1N7IBZ2</accession>
<dbReference type="RefSeq" id="WP_076506801.1">
    <property type="nucleotide sequence ID" value="NZ_FTNY01000003.1"/>
</dbReference>
<dbReference type="PROSITE" id="PS50975">
    <property type="entry name" value="ATP_GRASP"/>
    <property type="match status" value="1"/>
</dbReference>
<sequence>MILILSTPNDDDTNLVMEHLAILGEKFIRINDLDLFNGNTRMHYEQSSKPRLFVENIHFGKIDLSDIKCVWYRKFGFFDKFKQKLAGETNVEMLEYLKAEYTAALDIFFEFLKEKKWLNHYLSVKRLNKIGALVASQKIGLKTPETYITNSNSLLDFEKPYITKSIKDGTIINASDKTFFFMTKEVKAKTMDRYENFFPSLFQEKIDKEYELRVFHLNGKNYPMAIFSQRDSQTGVDYRHYNYSKPNRMISYALPEEVDKKIGRLMKNLGLDTGSLDIIKGMDGEYYFLEINPSGQFRMTSLPCNYNLHYEVARSLKKMNT</sequence>
<dbReference type="InterPro" id="IPR026455">
    <property type="entry name" value="GRASP_w_spasm"/>
</dbReference>
<dbReference type="Proteomes" id="UP000186373">
    <property type="component" value="Unassembled WGS sequence"/>
</dbReference>
<keyword evidence="1" id="KW-0067">ATP-binding</keyword>
<keyword evidence="1" id="KW-0547">Nucleotide-binding</keyword>
<dbReference type="GO" id="GO:0005524">
    <property type="term" value="F:ATP binding"/>
    <property type="evidence" value="ECO:0007669"/>
    <property type="project" value="UniProtKB-UniRule"/>
</dbReference>
<dbReference type="Pfam" id="PF21068">
    <property type="entry name" value="ATPgraspMvdD"/>
    <property type="match status" value="1"/>
</dbReference>
<gene>
    <name evidence="3" type="ORF">SAMN05421639_10312</name>
</gene>
<dbReference type="InterPro" id="IPR011761">
    <property type="entry name" value="ATP-grasp"/>
</dbReference>
<dbReference type="OrthoDB" id="583309at2"/>
<keyword evidence="4" id="KW-1185">Reference proteome</keyword>
<name>A0A1N7IBZ2_9FLAO</name>
<protein>
    <submittedName>
        <fullName evidence="3">ATP-GRASP peptide maturase, grasp-with-spasm system</fullName>
    </submittedName>
</protein>
<evidence type="ECO:0000313" key="4">
    <source>
        <dbReference type="Proteomes" id="UP000186373"/>
    </source>
</evidence>
<reference evidence="4" key="1">
    <citation type="submission" date="2017-01" db="EMBL/GenBank/DDBJ databases">
        <authorList>
            <person name="Varghese N."/>
            <person name="Submissions S."/>
        </authorList>
    </citation>
    <scope>NUCLEOTIDE SEQUENCE [LARGE SCALE GENOMIC DNA]</scope>
    <source>
        <strain evidence="4">DSM 17126</strain>
    </source>
</reference>
<dbReference type="AlphaFoldDB" id="A0A1N7IBZ2"/>
<dbReference type="InterPro" id="IPR048936">
    <property type="entry name" value="MvdD-like_ATPgrasp"/>
</dbReference>
<evidence type="ECO:0000256" key="1">
    <source>
        <dbReference type="PROSITE-ProRule" id="PRU00409"/>
    </source>
</evidence>